<evidence type="ECO:0000256" key="6">
    <source>
        <dbReference type="SAM" id="MobiDB-lite"/>
    </source>
</evidence>
<proteinExistence type="inferred from homology"/>
<dbReference type="Proteomes" id="UP001470230">
    <property type="component" value="Unassembled WGS sequence"/>
</dbReference>
<evidence type="ECO:0000256" key="5">
    <source>
        <dbReference type="PROSITE-ProRule" id="PRU01240"/>
    </source>
</evidence>
<dbReference type="Gene3D" id="2.60.120.380">
    <property type="match status" value="1"/>
</dbReference>
<feature type="domain" description="Peptidase S8/S53" evidence="7">
    <location>
        <begin position="221"/>
        <end position="635"/>
    </location>
</feature>
<dbReference type="InterPro" id="IPR023828">
    <property type="entry name" value="Peptidase_S8_Ser-AS"/>
</dbReference>
<evidence type="ECO:0000256" key="1">
    <source>
        <dbReference type="ARBA" id="ARBA00011073"/>
    </source>
</evidence>
<evidence type="ECO:0000256" key="3">
    <source>
        <dbReference type="ARBA" id="ARBA00022801"/>
    </source>
</evidence>
<comment type="similarity">
    <text evidence="1 5">Belongs to the peptidase S8 family.</text>
</comment>
<feature type="compositionally biased region" description="Low complexity" evidence="6">
    <location>
        <begin position="943"/>
        <end position="957"/>
    </location>
</feature>
<comment type="caution">
    <text evidence="8">The sequence shown here is derived from an EMBL/GenBank/DDBJ whole genome shotgun (WGS) entry which is preliminary data.</text>
</comment>
<dbReference type="Gene3D" id="3.40.50.200">
    <property type="entry name" value="Peptidase S8/S53 domain"/>
    <property type="match status" value="2"/>
</dbReference>
<dbReference type="SUPFAM" id="SSF49785">
    <property type="entry name" value="Galactose-binding domain-like"/>
    <property type="match status" value="1"/>
</dbReference>
<feature type="active site" description="Charge relay system" evidence="5">
    <location>
        <position position="578"/>
    </location>
</feature>
<evidence type="ECO:0000256" key="2">
    <source>
        <dbReference type="ARBA" id="ARBA00022670"/>
    </source>
</evidence>
<evidence type="ECO:0000259" key="7">
    <source>
        <dbReference type="Pfam" id="PF00082"/>
    </source>
</evidence>
<dbReference type="SUPFAM" id="SSF52743">
    <property type="entry name" value="Subtilisin-like"/>
    <property type="match status" value="1"/>
</dbReference>
<sequence>MLFLFLIHFSQSFNEDSLSILTNRQRKLILTKHQNVNIKERSPKSLYNWYYVHFITKDISQIQKIISIAKENLILPSTYILFLSQNQVNQISNISLIHKIEPHEKYYEDSGPIEKNSLLLVSTLPNYDLSSNKDDFIIEGRLNDALAILNLGNKTVEQKNEIIKELCDISEVRTVTTYKYPKLANSLMTAYTQHNFIYFKRNPNHKFYYMDRYLNLNGITGENEVITIIDSPIDFNHAMFRDDDVDVEFNKLMPNHRKIIYYYYEKNMSTWENEISEYEHGTHVAGTAAGKSICSNDDVLKTSIFNGNAPDAKIAYAGSNLHVNITKFREIFSEVNSKVSSNSWGNDFYTSSLNTLFGSIALINPNVTFIFAAGNSYEQYGNFSIGDPQGSKNVLTVGALEDFYASPETFIVTSIQNPDLSFVANDVNFMDPIINATIGNEPGKTDIYAFDNSDHNCKNLLNNNKFLIYGGGDISWIYNCEYNGVPNFLVFDNATLVKELLDSKSDVSISKNITVLKKKKLLKTSFSSTGPGSNGILKPDLMAPGSKVISAKSRSHSNSPHGCGESRDSEFIFMNGTSMAAPNIAGGAALIRHYFNSGKWMEKVILDGETTRALLINSCTHPFDSKIPDIMYGHGTVDLSTVIPIENDFGVQITHQRSESYDDQSASLLENENKKSVVTENGHVVAKLNVNTALNSKKLQITLSYLDMLIDMDSPIPLIHDLDLIVTSPSKKIYLGDHLANKDTQHASTNEKVIINEDELEDGTYTIHVYGGKFIDRITTDIDEQEFSVVASGPIQNGYLVFSNSTECPCDKCDPNKPGYCLCDDEKEFGQVCQIKIDTIVGNKGAFTVGPLEVKRLKFSSKKTIKKIFSSSDNPGHGSTIWASKDNHLSIGEYEINGYTANETERNDGIDVGFGEKELCVAIFNNNDREATYNLEVSDGVRPTSSPTPKPTSKYSPTPEPTHDPDGGGEDDSSSSSHRSKENSNRESSTILGDKNIRTVFVGASSIIHLRPLYSLMYSMRKVFGSLIPSPDFIHSAIWVSSSESDITDETVGAIFVYGKYYSNGVDKTYLSHDGARSYIMTFGEFKKRFGLFKVKQLKPQKDMKLFDFIKAIKESGNWDAKNYNWPTNNCQHFTCSCLNILNAIRYSPNDKDWIDIPQMIMKVLNKNEVNKLN</sequence>
<keyword evidence="9" id="KW-1185">Reference proteome</keyword>
<organism evidence="8 9">
    <name type="scientific">Tritrichomonas musculus</name>
    <dbReference type="NCBI Taxonomy" id="1915356"/>
    <lineage>
        <taxon>Eukaryota</taxon>
        <taxon>Metamonada</taxon>
        <taxon>Parabasalia</taxon>
        <taxon>Tritrichomonadida</taxon>
        <taxon>Tritrichomonadidae</taxon>
        <taxon>Tritrichomonas</taxon>
    </lineage>
</organism>
<keyword evidence="4 5" id="KW-0720">Serine protease</keyword>
<dbReference type="InterPro" id="IPR015500">
    <property type="entry name" value="Peptidase_S8_subtilisin-rel"/>
</dbReference>
<dbReference type="Pfam" id="PF00082">
    <property type="entry name" value="Peptidase_S8"/>
    <property type="match status" value="1"/>
</dbReference>
<accession>A0ABR2H046</accession>
<reference evidence="8 9" key="1">
    <citation type="submission" date="2024-04" db="EMBL/GenBank/DDBJ databases">
        <title>Tritrichomonas musculus Genome.</title>
        <authorList>
            <person name="Alves-Ferreira E."/>
            <person name="Grigg M."/>
            <person name="Lorenzi H."/>
            <person name="Galac M."/>
        </authorList>
    </citation>
    <scope>NUCLEOTIDE SEQUENCE [LARGE SCALE GENOMIC DNA]</scope>
    <source>
        <strain evidence="8 9">EAF2021</strain>
    </source>
</reference>
<gene>
    <name evidence="8" type="ORF">M9Y10_032200</name>
</gene>
<dbReference type="PANTHER" id="PTHR43399">
    <property type="entry name" value="SUBTILISIN-RELATED"/>
    <property type="match status" value="1"/>
</dbReference>
<dbReference type="EMBL" id="JAPFFF010000052">
    <property type="protein sequence ID" value="KAK8839268.1"/>
    <property type="molecule type" value="Genomic_DNA"/>
</dbReference>
<feature type="active site" description="Charge relay system" evidence="5">
    <location>
        <position position="280"/>
    </location>
</feature>
<keyword evidence="3 5" id="KW-0378">Hydrolase</keyword>
<evidence type="ECO:0000313" key="8">
    <source>
        <dbReference type="EMBL" id="KAK8839268.1"/>
    </source>
</evidence>
<dbReference type="PROSITE" id="PS51892">
    <property type="entry name" value="SUBTILASE"/>
    <property type="match status" value="1"/>
</dbReference>
<protein>
    <recommendedName>
        <fullName evidence="7">Peptidase S8/S53 domain-containing protein</fullName>
    </recommendedName>
</protein>
<dbReference type="InterPro" id="IPR051048">
    <property type="entry name" value="Peptidase_S8/S53_subtilisin"/>
</dbReference>
<name>A0ABR2H046_9EUKA</name>
<keyword evidence="2 5" id="KW-0645">Protease</keyword>
<dbReference type="InterPro" id="IPR034058">
    <property type="entry name" value="TagA/B/C/D_pept_dom"/>
</dbReference>
<dbReference type="InterPro" id="IPR036852">
    <property type="entry name" value="Peptidase_S8/S53_dom_sf"/>
</dbReference>
<dbReference type="PROSITE" id="PS00137">
    <property type="entry name" value="SUBTILASE_HIS"/>
    <property type="match status" value="1"/>
</dbReference>
<dbReference type="InterPro" id="IPR000209">
    <property type="entry name" value="Peptidase_S8/S53_dom"/>
</dbReference>
<dbReference type="PROSITE" id="PS00138">
    <property type="entry name" value="SUBTILASE_SER"/>
    <property type="match status" value="1"/>
</dbReference>
<dbReference type="PRINTS" id="PR00723">
    <property type="entry name" value="SUBTILISIN"/>
</dbReference>
<feature type="active site" description="Charge relay system" evidence="5">
    <location>
        <position position="230"/>
    </location>
</feature>
<evidence type="ECO:0000256" key="4">
    <source>
        <dbReference type="ARBA" id="ARBA00022825"/>
    </source>
</evidence>
<dbReference type="InterPro" id="IPR008979">
    <property type="entry name" value="Galactose-bd-like_sf"/>
</dbReference>
<dbReference type="PANTHER" id="PTHR43399:SF4">
    <property type="entry name" value="CELL WALL-ASSOCIATED PROTEASE"/>
    <property type="match status" value="1"/>
</dbReference>
<evidence type="ECO:0000313" key="9">
    <source>
        <dbReference type="Proteomes" id="UP001470230"/>
    </source>
</evidence>
<dbReference type="CDD" id="cd04842">
    <property type="entry name" value="Peptidases_S8_Kp43_protease"/>
    <property type="match status" value="1"/>
</dbReference>
<dbReference type="InterPro" id="IPR022398">
    <property type="entry name" value="Peptidase_S8_His-AS"/>
</dbReference>
<feature type="region of interest" description="Disordered" evidence="6">
    <location>
        <begin position="935"/>
        <end position="990"/>
    </location>
</feature>